<comment type="function">
    <text evidence="4">Methyltransferase required for the conversion of demethylmenaquinol (DMKH2) to menaquinol (MKH2).</text>
</comment>
<dbReference type="PROSITE" id="PS51608">
    <property type="entry name" value="SAM_MT_UBIE"/>
    <property type="match status" value="1"/>
</dbReference>
<dbReference type="InterPro" id="IPR029063">
    <property type="entry name" value="SAM-dependent_MTases_sf"/>
</dbReference>
<evidence type="ECO:0000256" key="4">
    <source>
        <dbReference type="HAMAP-Rule" id="MF_01813"/>
    </source>
</evidence>
<dbReference type="InterPro" id="IPR004033">
    <property type="entry name" value="UbiE/COQ5_MeTrFase"/>
</dbReference>
<dbReference type="RefSeq" id="WP_015778728.1">
    <property type="nucleotide sequence ID" value="NC_013170.1"/>
</dbReference>
<gene>
    <name evidence="4" type="primary">menG</name>
    <name evidence="5" type="ordered locus">Ccur_11780</name>
</gene>
<keyword evidence="4" id="KW-0474">Menaquinone biosynthesis</keyword>
<sequence length="262" mass="29022">MTLEEEHPQQSALTEQKATIDTATGKAAPAALSEERVLSIFSEIADQYEQFNHASSFGQDRKWLERLADLAPINSTSRVLDVAGGTGEVTFTLCRRYHPASILLTDYTPGMLEVAKKRITAGDARSVDVSCQVVDAQDMPFADASFDVVTMAYGIRNMPDRLRALREIHRVLVPGGTVVILEFSQPTRPIERAFYRAYLKWGIPAWGQHFTGKRDDFVYLAQSIKAFPDCETFADMLHGAGFSQVTYERVAFGAAALHTAVK</sequence>
<evidence type="ECO:0000256" key="1">
    <source>
        <dbReference type="ARBA" id="ARBA00022603"/>
    </source>
</evidence>
<comment type="pathway">
    <text evidence="4">Quinol/quinone metabolism; menaquinone biosynthesis; menaquinol from 1,4-dihydroxy-2-naphthoate: step 2/2.</text>
</comment>
<name>C7MKR8_CRYCD</name>
<feature type="binding site" evidence="4">
    <location>
        <position position="106"/>
    </location>
    <ligand>
        <name>S-adenosyl-L-methionine</name>
        <dbReference type="ChEBI" id="CHEBI:59789"/>
    </ligand>
</feature>
<dbReference type="NCBIfam" id="TIGR01934">
    <property type="entry name" value="MenG_MenH_UbiE"/>
    <property type="match status" value="1"/>
</dbReference>
<keyword evidence="2 4" id="KW-0808">Transferase</keyword>
<dbReference type="OrthoDB" id="9808140at2"/>
<feature type="binding site" evidence="4">
    <location>
        <position position="86"/>
    </location>
    <ligand>
        <name>S-adenosyl-L-methionine</name>
        <dbReference type="ChEBI" id="CHEBI:59789"/>
    </ligand>
</feature>
<comment type="catalytic activity">
    <reaction evidence="4">
        <text>a 2-demethylmenaquinol + S-adenosyl-L-methionine = a menaquinol + S-adenosyl-L-homocysteine + H(+)</text>
        <dbReference type="Rhea" id="RHEA:42640"/>
        <dbReference type="Rhea" id="RHEA-COMP:9539"/>
        <dbReference type="Rhea" id="RHEA-COMP:9563"/>
        <dbReference type="ChEBI" id="CHEBI:15378"/>
        <dbReference type="ChEBI" id="CHEBI:18151"/>
        <dbReference type="ChEBI" id="CHEBI:55437"/>
        <dbReference type="ChEBI" id="CHEBI:57856"/>
        <dbReference type="ChEBI" id="CHEBI:59789"/>
        <dbReference type="EC" id="2.1.1.163"/>
    </reaction>
</comment>
<dbReference type="GO" id="GO:0043770">
    <property type="term" value="F:demethylmenaquinone methyltransferase activity"/>
    <property type="evidence" value="ECO:0007669"/>
    <property type="project" value="UniProtKB-UniRule"/>
</dbReference>
<comment type="similarity">
    <text evidence="4">Belongs to the class I-like SAM-binding methyltransferase superfamily. MenG/UbiE family.</text>
</comment>
<proteinExistence type="inferred from homology"/>
<dbReference type="HAMAP" id="MF_01813">
    <property type="entry name" value="MenG_UbiE_methyltr"/>
    <property type="match status" value="1"/>
</dbReference>
<dbReference type="KEGG" id="ccu:Ccur_11780"/>
<evidence type="ECO:0000256" key="3">
    <source>
        <dbReference type="ARBA" id="ARBA00022691"/>
    </source>
</evidence>
<dbReference type="AlphaFoldDB" id="C7MKR8"/>
<dbReference type="CDD" id="cd02440">
    <property type="entry name" value="AdoMet_MTases"/>
    <property type="match status" value="1"/>
</dbReference>
<dbReference type="SUPFAM" id="SSF53335">
    <property type="entry name" value="S-adenosyl-L-methionine-dependent methyltransferases"/>
    <property type="match status" value="1"/>
</dbReference>
<dbReference type="PANTHER" id="PTHR43591:SF24">
    <property type="entry name" value="2-METHOXY-6-POLYPRENYL-1,4-BENZOQUINOL METHYLASE, MITOCHONDRIAL"/>
    <property type="match status" value="1"/>
</dbReference>
<keyword evidence="3 4" id="KW-0949">S-adenosyl-L-methionine</keyword>
<dbReference type="EMBL" id="CP001682">
    <property type="protein sequence ID" value="ACU94865.1"/>
    <property type="molecule type" value="Genomic_DNA"/>
</dbReference>
<dbReference type="eggNOG" id="COG2226">
    <property type="taxonomic scope" value="Bacteria"/>
</dbReference>
<keyword evidence="5" id="KW-0830">Ubiquinone</keyword>
<dbReference type="Proteomes" id="UP000000954">
    <property type="component" value="Chromosome"/>
</dbReference>
<feature type="binding site" evidence="4">
    <location>
        <begin position="135"/>
        <end position="136"/>
    </location>
    <ligand>
        <name>S-adenosyl-L-methionine</name>
        <dbReference type="ChEBI" id="CHEBI:59789"/>
    </ligand>
</feature>
<keyword evidence="1 4" id="KW-0489">Methyltransferase</keyword>
<dbReference type="GO" id="GO:0032259">
    <property type="term" value="P:methylation"/>
    <property type="evidence" value="ECO:0007669"/>
    <property type="project" value="UniProtKB-KW"/>
</dbReference>
<reference evidence="5 6" key="1">
    <citation type="journal article" date="2009" name="Stand. Genomic Sci.">
        <title>Complete genome sequence of Cryptobacterium curtum type strain (12-3).</title>
        <authorList>
            <person name="Mavrommatis K."/>
            <person name="Pukall R."/>
            <person name="Rohde C."/>
            <person name="Chen F."/>
            <person name="Sims D."/>
            <person name="Brettin T."/>
            <person name="Kuske C."/>
            <person name="Detter J.C."/>
            <person name="Han C."/>
            <person name="Lapidus A."/>
            <person name="Copeland A."/>
            <person name="Glavina Del Rio T."/>
            <person name="Nolan M."/>
            <person name="Lucas S."/>
            <person name="Tice H."/>
            <person name="Cheng J.F."/>
            <person name="Bruce D."/>
            <person name="Goodwin L."/>
            <person name="Pitluck S."/>
            <person name="Ovchinnikova G."/>
            <person name="Pati A."/>
            <person name="Ivanova N."/>
            <person name="Chen A."/>
            <person name="Palaniappan K."/>
            <person name="Chain P."/>
            <person name="D'haeseleer P."/>
            <person name="Goker M."/>
            <person name="Bristow J."/>
            <person name="Eisen J.A."/>
            <person name="Markowitz V."/>
            <person name="Hugenholtz P."/>
            <person name="Rohde M."/>
            <person name="Klenk H.P."/>
            <person name="Kyrpides N.C."/>
        </authorList>
    </citation>
    <scope>NUCLEOTIDE SEQUENCE [LARGE SCALE GENOMIC DNA]</scope>
    <source>
        <strain evidence="6">ATCC 700683 / DSM 15641 / 12-3</strain>
    </source>
</reference>
<dbReference type="GO" id="GO:0009234">
    <property type="term" value="P:menaquinone biosynthetic process"/>
    <property type="evidence" value="ECO:0007669"/>
    <property type="project" value="UniProtKB-UniRule"/>
</dbReference>
<organism evidence="5 6">
    <name type="scientific">Cryptobacterium curtum (strain ATCC 700683 / DSM 15641 / CCUG 43107 / 12-3)</name>
    <dbReference type="NCBI Taxonomy" id="469378"/>
    <lineage>
        <taxon>Bacteria</taxon>
        <taxon>Bacillati</taxon>
        <taxon>Actinomycetota</taxon>
        <taxon>Coriobacteriia</taxon>
        <taxon>Eggerthellales</taxon>
        <taxon>Eggerthellaceae</taxon>
        <taxon>Cryptobacterium</taxon>
    </lineage>
</organism>
<evidence type="ECO:0000313" key="6">
    <source>
        <dbReference type="Proteomes" id="UP000000954"/>
    </source>
</evidence>
<accession>C7MKR8</accession>
<comment type="caution">
    <text evidence="4">Lacks conserved residue(s) required for the propagation of feature annotation.</text>
</comment>
<dbReference type="EC" id="2.1.1.163" evidence="4"/>
<evidence type="ECO:0000256" key="2">
    <source>
        <dbReference type="ARBA" id="ARBA00022679"/>
    </source>
</evidence>
<keyword evidence="6" id="KW-1185">Reference proteome</keyword>
<dbReference type="PANTHER" id="PTHR43591">
    <property type="entry name" value="METHYLTRANSFERASE"/>
    <property type="match status" value="1"/>
</dbReference>
<dbReference type="HOGENOM" id="CLU_037990_0_0_11"/>
<dbReference type="Gene3D" id="3.40.50.150">
    <property type="entry name" value="Vaccinia Virus protein VP39"/>
    <property type="match status" value="1"/>
</dbReference>
<protein>
    <recommendedName>
        <fullName evidence="4">Demethylmenaquinone methyltransferase</fullName>
        <ecNumber evidence="4">2.1.1.163</ecNumber>
    </recommendedName>
</protein>
<dbReference type="Pfam" id="PF01209">
    <property type="entry name" value="Ubie_methyltran"/>
    <property type="match status" value="1"/>
</dbReference>
<dbReference type="STRING" id="469378.Ccur_11780"/>
<dbReference type="UniPathway" id="UPA00079">
    <property type="reaction ID" value="UER00169"/>
</dbReference>
<evidence type="ECO:0000313" key="5">
    <source>
        <dbReference type="EMBL" id="ACU94865.1"/>
    </source>
</evidence>